<gene>
    <name evidence="1" type="ORF">NPIL_683421</name>
</gene>
<dbReference type="EMBL" id="BMAW01103862">
    <property type="protein sequence ID" value="GFT11361.1"/>
    <property type="molecule type" value="Genomic_DNA"/>
</dbReference>
<protein>
    <submittedName>
        <fullName evidence="1">Uncharacterized protein</fullName>
    </submittedName>
</protein>
<dbReference type="Proteomes" id="UP000887013">
    <property type="component" value="Unassembled WGS sequence"/>
</dbReference>
<dbReference type="AlphaFoldDB" id="A0A8X6NFG3"/>
<name>A0A8X6NFG3_NEPPI</name>
<proteinExistence type="predicted"/>
<sequence>MFTKREGGGSVNDSRAFLFSFLWSGELRFPLIRSDTKEREQRQKTAIQGRALICQALSKWENTCSKSFRKQCSFLRAGETVREIIPFYGGDVMTLRYSRSSINTCSEAERF</sequence>
<comment type="caution">
    <text evidence="1">The sequence shown here is derived from an EMBL/GenBank/DDBJ whole genome shotgun (WGS) entry which is preliminary data.</text>
</comment>
<reference evidence="1" key="1">
    <citation type="submission" date="2020-08" db="EMBL/GenBank/DDBJ databases">
        <title>Multicomponent nature underlies the extraordinary mechanical properties of spider dragline silk.</title>
        <authorList>
            <person name="Kono N."/>
            <person name="Nakamura H."/>
            <person name="Mori M."/>
            <person name="Yoshida Y."/>
            <person name="Ohtoshi R."/>
            <person name="Malay A.D."/>
            <person name="Moran D.A.P."/>
            <person name="Tomita M."/>
            <person name="Numata K."/>
            <person name="Arakawa K."/>
        </authorList>
    </citation>
    <scope>NUCLEOTIDE SEQUENCE</scope>
</reference>
<organism evidence="1 2">
    <name type="scientific">Nephila pilipes</name>
    <name type="common">Giant wood spider</name>
    <name type="synonym">Nephila maculata</name>
    <dbReference type="NCBI Taxonomy" id="299642"/>
    <lineage>
        <taxon>Eukaryota</taxon>
        <taxon>Metazoa</taxon>
        <taxon>Ecdysozoa</taxon>
        <taxon>Arthropoda</taxon>
        <taxon>Chelicerata</taxon>
        <taxon>Arachnida</taxon>
        <taxon>Araneae</taxon>
        <taxon>Araneomorphae</taxon>
        <taxon>Entelegynae</taxon>
        <taxon>Araneoidea</taxon>
        <taxon>Nephilidae</taxon>
        <taxon>Nephila</taxon>
    </lineage>
</organism>
<evidence type="ECO:0000313" key="2">
    <source>
        <dbReference type="Proteomes" id="UP000887013"/>
    </source>
</evidence>
<accession>A0A8X6NFG3</accession>
<evidence type="ECO:0000313" key="1">
    <source>
        <dbReference type="EMBL" id="GFT11361.1"/>
    </source>
</evidence>
<keyword evidence="2" id="KW-1185">Reference proteome</keyword>